<dbReference type="OrthoDB" id="7442972at2759"/>
<organism evidence="1 2">
    <name type="scientific">Arctia plantaginis</name>
    <name type="common">Wood tiger moth</name>
    <name type="synonym">Phalaena plantaginis</name>
    <dbReference type="NCBI Taxonomy" id="874455"/>
    <lineage>
        <taxon>Eukaryota</taxon>
        <taxon>Metazoa</taxon>
        <taxon>Ecdysozoa</taxon>
        <taxon>Arthropoda</taxon>
        <taxon>Hexapoda</taxon>
        <taxon>Insecta</taxon>
        <taxon>Pterygota</taxon>
        <taxon>Neoptera</taxon>
        <taxon>Endopterygota</taxon>
        <taxon>Lepidoptera</taxon>
        <taxon>Glossata</taxon>
        <taxon>Ditrysia</taxon>
        <taxon>Noctuoidea</taxon>
        <taxon>Erebidae</taxon>
        <taxon>Arctiinae</taxon>
        <taxon>Arctia</taxon>
    </lineage>
</organism>
<evidence type="ECO:0000313" key="1">
    <source>
        <dbReference type="EMBL" id="CAB3248589.1"/>
    </source>
</evidence>
<sequence>MKRGDWWVVTNGGGGRGMRRLARSSCARAHVAAARRAANVLYHTRTASDKVSVTSCPYGVVQCSIMMLGGMDGKEYGALHAAAAAAGYAMETGE</sequence>
<keyword evidence="2" id="KW-1185">Reference proteome</keyword>
<comment type="caution">
    <text evidence="1">The sequence shown here is derived from an EMBL/GenBank/DDBJ whole genome shotgun (WGS) entry which is preliminary data.</text>
</comment>
<dbReference type="AlphaFoldDB" id="A0A8S1ATG6"/>
<dbReference type="Proteomes" id="UP000494106">
    <property type="component" value="Unassembled WGS sequence"/>
</dbReference>
<gene>
    <name evidence="1" type="ORF">APLA_LOCUS11779</name>
</gene>
<name>A0A8S1ATG6_ARCPL</name>
<accession>A0A8S1ATG6</accession>
<evidence type="ECO:0000313" key="2">
    <source>
        <dbReference type="Proteomes" id="UP000494106"/>
    </source>
</evidence>
<proteinExistence type="predicted"/>
<protein>
    <submittedName>
        <fullName evidence="1">Uncharacterized protein</fullName>
    </submittedName>
</protein>
<dbReference type="EMBL" id="CADEBC010000535">
    <property type="protein sequence ID" value="CAB3248589.1"/>
    <property type="molecule type" value="Genomic_DNA"/>
</dbReference>
<reference evidence="1 2" key="1">
    <citation type="submission" date="2020-04" db="EMBL/GenBank/DDBJ databases">
        <authorList>
            <person name="Wallbank WR R."/>
            <person name="Pardo Diaz C."/>
            <person name="Kozak K."/>
            <person name="Martin S."/>
            <person name="Jiggins C."/>
            <person name="Moest M."/>
            <person name="Warren A I."/>
            <person name="Byers J.R.P. K."/>
            <person name="Montejo-Kovacevich G."/>
            <person name="Yen C E."/>
        </authorList>
    </citation>
    <scope>NUCLEOTIDE SEQUENCE [LARGE SCALE GENOMIC DNA]</scope>
</reference>